<dbReference type="Gene3D" id="1.10.287.1120">
    <property type="entry name" value="Bipartite methylase S protein"/>
    <property type="match status" value="1"/>
</dbReference>
<dbReference type="PATRIC" id="fig|1227455.4.peg.2862"/>
<evidence type="ECO:0000256" key="2">
    <source>
        <dbReference type="ARBA" id="ARBA00022747"/>
    </source>
</evidence>
<dbReference type="Pfam" id="PF01420">
    <property type="entry name" value="Methylase_S"/>
    <property type="match status" value="1"/>
</dbReference>
<proteinExistence type="inferred from homology"/>
<dbReference type="InterPro" id="IPR052021">
    <property type="entry name" value="Type-I_RS_S_subunit"/>
</dbReference>
<accession>M0MCP1</accession>
<evidence type="ECO:0000259" key="5">
    <source>
        <dbReference type="Pfam" id="PF01420"/>
    </source>
</evidence>
<dbReference type="AlphaFoldDB" id="M0MCP1"/>
<dbReference type="InParanoid" id="M0MCP1"/>
<dbReference type="EMBL" id="AOMD01000030">
    <property type="protein sequence ID" value="EMA43113.1"/>
    <property type="molecule type" value="Genomic_DNA"/>
</dbReference>
<dbReference type="GO" id="GO:0003677">
    <property type="term" value="F:DNA binding"/>
    <property type="evidence" value="ECO:0007669"/>
    <property type="project" value="UniProtKB-KW"/>
</dbReference>
<dbReference type="InterPro" id="IPR000055">
    <property type="entry name" value="Restrct_endonuc_typeI_TRD"/>
</dbReference>
<dbReference type="Gene3D" id="3.90.220.20">
    <property type="entry name" value="DNA methylase specificity domains"/>
    <property type="match status" value="2"/>
</dbReference>
<evidence type="ECO:0000313" key="7">
    <source>
        <dbReference type="Proteomes" id="UP000011669"/>
    </source>
</evidence>
<organism evidence="6 7">
    <name type="scientific">Halococcus saccharolyticus DSM 5350</name>
    <dbReference type="NCBI Taxonomy" id="1227455"/>
    <lineage>
        <taxon>Archaea</taxon>
        <taxon>Methanobacteriati</taxon>
        <taxon>Methanobacteriota</taxon>
        <taxon>Stenosarchaea group</taxon>
        <taxon>Halobacteria</taxon>
        <taxon>Halobacteriales</taxon>
        <taxon>Halococcaceae</taxon>
        <taxon>Halococcus</taxon>
    </lineage>
</organism>
<sequence length="443" mass="49749">MTQDRLAFAEDDPSQSETVRLKHLARINPSKSEIDDVPPDTTVSFVPLEGFGTSGAIESSEEKPLAEVYDGYTYFRESDIAIAKITPSFENGKGAICKGLENGIGFGTTELHILRPRENTDTGFLWYVLRAKPFMDEAETSMRGVAGQKRLKSEFVETYRVPELPLDEQRDVADFLDRRTARIDALVAKQKRLLDLLDEKRQAFVTRTITAGLDFTVAKKSTEIGWFDEIPAHWDTTRVRFVARLESGHTPSKSNEEYWTDTDVPWVSLADSGRLRKNDRITETEHYTNQKGLNNSSAHILPTGTVVFTRDATVGLCAILDRPMAVAQHLVGWVCGSKILPEYLLNVFESMDQEFDLLTRGSTISTIGMPDIRSLKTPLPPVEEQREIVEHIQNETEQLSNLIDNVEEAIDLLEEKRQALITAAVTGQIDVTEARGETHATHR</sequence>
<evidence type="ECO:0000256" key="4">
    <source>
        <dbReference type="SAM" id="Coils"/>
    </source>
</evidence>
<dbReference type="PANTHER" id="PTHR30408:SF12">
    <property type="entry name" value="TYPE I RESTRICTION ENZYME MJAVIII SPECIFICITY SUBUNIT"/>
    <property type="match status" value="1"/>
</dbReference>
<keyword evidence="2" id="KW-0680">Restriction system</keyword>
<keyword evidence="3" id="KW-0238">DNA-binding</keyword>
<comment type="caution">
    <text evidence="6">The sequence shown here is derived from an EMBL/GenBank/DDBJ whole genome shotgun (WGS) entry which is preliminary data.</text>
</comment>
<dbReference type="FunCoup" id="M0MCP1">
    <property type="interactions" value="1"/>
</dbReference>
<feature type="domain" description="Type I restriction modification DNA specificity" evidence="5">
    <location>
        <begin position="233"/>
        <end position="397"/>
    </location>
</feature>
<gene>
    <name evidence="6" type="ORF">C449_14082</name>
</gene>
<dbReference type="GO" id="GO:0009307">
    <property type="term" value="P:DNA restriction-modification system"/>
    <property type="evidence" value="ECO:0007669"/>
    <property type="project" value="UniProtKB-KW"/>
</dbReference>
<name>M0MCP1_9EURY</name>
<dbReference type="SUPFAM" id="SSF116734">
    <property type="entry name" value="DNA methylase specificity domain"/>
    <property type="match status" value="2"/>
</dbReference>
<keyword evidence="4" id="KW-0175">Coiled coil</keyword>
<dbReference type="PANTHER" id="PTHR30408">
    <property type="entry name" value="TYPE-1 RESTRICTION ENZYME ECOKI SPECIFICITY PROTEIN"/>
    <property type="match status" value="1"/>
</dbReference>
<feature type="coiled-coil region" evidence="4">
    <location>
        <begin position="382"/>
        <end position="423"/>
    </location>
</feature>
<dbReference type="STRING" id="1227455.C449_14082"/>
<dbReference type="InterPro" id="IPR044946">
    <property type="entry name" value="Restrct_endonuc_typeI_TRD_sf"/>
</dbReference>
<dbReference type="RefSeq" id="WP_006078673.1">
    <property type="nucleotide sequence ID" value="NZ_AOMD01000030.1"/>
</dbReference>
<comment type="similarity">
    <text evidence="1">Belongs to the type-I restriction system S methylase family.</text>
</comment>
<protein>
    <submittedName>
        <fullName evidence="6">Restriction modification system DNA specificity subunit</fullName>
    </submittedName>
</protein>
<dbReference type="CDD" id="cd17260">
    <property type="entry name" value="RMtype1_S_EcoEI-TRD1-CR1_like"/>
    <property type="match status" value="1"/>
</dbReference>
<evidence type="ECO:0000256" key="1">
    <source>
        <dbReference type="ARBA" id="ARBA00010923"/>
    </source>
</evidence>
<reference evidence="6 7" key="1">
    <citation type="journal article" date="2014" name="PLoS Genet.">
        <title>Phylogenetically driven sequencing of extremely halophilic archaea reveals strategies for static and dynamic osmo-response.</title>
        <authorList>
            <person name="Becker E.A."/>
            <person name="Seitzer P.M."/>
            <person name="Tritt A."/>
            <person name="Larsen D."/>
            <person name="Krusor M."/>
            <person name="Yao A.I."/>
            <person name="Wu D."/>
            <person name="Madern D."/>
            <person name="Eisen J.A."/>
            <person name="Darling A.E."/>
            <person name="Facciotti M.T."/>
        </authorList>
    </citation>
    <scope>NUCLEOTIDE SEQUENCE [LARGE SCALE GENOMIC DNA]</scope>
    <source>
        <strain evidence="6 7">DSM 5350</strain>
    </source>
</reference>
<evidence type="ECO:0000313" key="6">
    <source>
        <dbReference type="EMBL" id="EMA43113.1"/>
    </source>
</evidence>
<dbReference type="CDD" id="cd17248">
    <property type="entry name" value="RMtype1_S_AmiI-TRD2-CR2_like"/>
    <property type="match status" value="1"/>
</dbReference>
<keyword evidence="7" id="KW-1185">Reference proteome</keyword>
<dbReference type="Proteomes" id="UP000011669">
    <property type="component" value="Unassembled WGS sequence"/>
</dbReference>
<evidence type="ECO:0000256" key="3">
    <source>
        <dbReference type="ARBA" id="ARBA00023125"/>
    </source>
</evidence>